<reference evidence="3 4" key="1">
    <citation type="submission" date="2015-11" db="EMBL/GenBank/DDBJ databases">
        <title>Genomic analysis of 38 Legionella species identifies large and diverse effector repertoires.</title>
        <authorList>
            <person name="Burstein D."/>
            <person name="Amaro F."/>
            <person name="Zusman T."/>
            <person name="Lifshitz Z."/>
            <person name="Cohen O."/>
            <person name="Gilbert J.A."/>
            <person name="Pupko T."/>
            <person name="Shuman H.A."/>
            <person name="Segal G."/>
        </authorList>
    </citation>
    <scope>NUCLEOTIDE SEQUENCE [LARGE SCALE GENOMIC DNA]</scope>
    <source>
        <strain evidence="3 4">ATCC 49655</strain>
    </source>
</reference>
<protein>
    <submittedName>
        <fullName evidence="3">Coiled-coil-containing protein</fullName>
    </submittedName>
</protein>
<dbReference type="eggNOG" id="ENOG5030SZF">
    <property type="taxonomic scope" value="Bacteria"/>
</dbReference>
<feature type="region of interest" description="Disordered" evidence="2">
    <location>
        <begin position="745"/>
        <end position="783"/>
    </location>
</feature>
<evidence type="ECO:0000256" key="1">
    <source>
        <dbReference type="SAM" id="Coils"/>
    </source>
</evidence>
<organism evidence="3 4">
    <name type="scientific">Legionella shakespearei DSM 23087</name>
    <dbReference type="NCBI Taxonomy" id="1122169"/>
    <lineage>
        <taxon>Bacteria</taxon>
        <taxon>Pseudomonadati</taxon>
        <taxon>Pseudomonadota</taxon>
        <taxon>Gammaproteobacteria</taxon>
        <taxon>Legionellales</taxon>
        <taxon>Legionellaceae</taxon>
        <taxon>Legionella</taxon>
    </lineage>
</organism>
<keyword evidence="1" id="KW-0175">Coiled coil</keyword>
<name>A0A0W0Z2C7_9GAMM</name>
<feature type="compositionally biased region" description="Polar residues" evidence="2">
    <location>
        <begin position="769"/>
        <end position="783"/>
    </location>
</feature>
<dbReference type="EMBL" id="LNYW01000025">
    <property type="protein sequence ID" value="KTD63316.1"/>
    <property type="molecule type" value="Genomic_DNA"/>
</dbReference>
<dbReference type="Proteomes" id="UP000054600">
    <property type="component" value="Unassembled WGS sequence"/>
</dbReference>
<feature type="region of interest" description="Disordered" evidence="2">
    <location>
        <begin position="223"/>
        <end position="267"/>
    </location>
</feature>
<evidence type="ECO:0000313" key="3">
    <source>
        <dbReference type="EMBL" id="KTD63316.1"/>
    </source>
</evidence>
<proteinExistence type="predicted"/>
<feature type="compositionally biased region" description="Basic and acidic residues" evidence="2">
    <location>
        <begin position="241"/>
        <end position="253"/>
    </location>
</feature>
<sequence>MSKKALYNLIRMNHGTTTFALPSGIYLADKTHTSGGRYFLFELPNVNKTRIDDLVLSSHHVSVYESPTGKIDLKSQYHYTAFFHNAAGEEFRLHVFFDSRDFLVTAPLLSVLREGKYEPVNSDDLDEVFAHLATTACSELVTFLRAAQKSKAAALQLQFKELENRLEPLSSDPVKNKKEYLEIIARQIQVLDELSKISNQASDVIKQMRWLITSKEIIESGEFQSESVSEHEDESLNAEPKGTHPKDETTPAKRKDKRSKKGKVAKATPKVKIQRAISDEVADLKLKFTMVPRLAGVTQLNLLNELYVILKEKEWLVELKERTATVRDLSDLRILRSSIEKSAGELLQRFLLQSDFNNAELLNQFYHLLPENMLLLALQSNRHQLLDFLLKHNIAPLNCKNLTIKSVTYSSMTDYFFNGPASDEQKMACLDVLIKRGASLMDIDNKTGLPYAALLLFQQTHPLRAVLERNQELTLNSIQFYSKMNQVLRSLTPESRAINVDTLIENNKDSIVLLRQRIALHQQHDPKLELSLGHELVHQLETDPEISYQAGRIRREVALLIPRVREVTSKRDLANLTTINFDLLVIGINGLSSLAYIPPLEDLKRTTVRLQLAILEYLSLVDEVINFPKALVGVNLHARKESKQLKALKRRTMEIDNRIVEIKTMLTYAYRELLETHLKKMISEERSALSEAIRSKAVLDEKIAVLTQDVQAEDLQRPETGSDDKKEVSSLRSAVTFFASDARVSASSVSDNVADSDLSSGSDEKLVNTEDTNIAPSGTCLTQ</sequence>
<evidence type="ECO:0000313" key="4">
    <source>
        <dbReference type="Proteomes" id="UP000054600"/>
    </source>
</evidence>
<dbReference type="PATRIC" id="fig|1122169.6.peg.846"/>
<feature type="compositionally biased region" description="Low complexity" evidence="2">
    <location>
        <begin position="745"/>
        <end position="760"/>
    </location>
</feature>
<feature type="compositionally biased region" description="Basic residues" evidence="2">
    <location>
        <begin position="254"/>
        <end position="264"/>
    </location>
</feature>
<keyword evidence="4" id="KW-1185">Reference proteome</keyword>
<gene>
    <name evidence="3" type="primary">legC4_1</name>
    <name evidence="3" type="ORF">Lsha_0736</name>
</gene>
<dbReference type="RefSeq" id="WP_018577046.1">
    <property type="nucleotide sequence ID" value="NZ_KB892393.1"/>
</dbReference>
<dbReference type="OrthoDB" id="5652557at2"/>
<evidence type="ECO:0000256" key="2">
    <source>
        <dbReference type="SAM" id="MobiDB-lite"/>
    </source>
</evidence>
<dbReference type="AlphaFoldDB" id="A0A0W0Z2C7"/>
<feature type="coiled-coil region" evidence="1">
    <location>
        <begin position="145"/>
        <end position="172"/>
    </location>
</feature>
<accession>A0A0W0Z2C7</accession>
<comment type="caution">
    <text evidence="3">The sequence shown here is derived from an EMBL/GenBank/DDBJ whole genome shotgun (WGS) entry which is preliminary data.</text>
</comment>